<dbReference type="Gene3D" id="3.40.50.720">
    <property type="entry name" value="NAD(P)-binding Rossmann-like Domain"/>
    <property type="match status" value="1"/>
</dbReference>
<dbReference type="GO" id="GO:0000166">
    <property type="term" value="F:nucleotide binding"/>
    <property type="evidence" value="ECO:0007669"/>
    <property type="project" value="InterPro"/>
</dbReference>
<proteinExistence type="predicted"/>
<evidence type="ECO:0000313" key="3">
    <source>
        <dbReference type="EMBL" id="QDU58077.1"/>
    </source>
</evidence>
<dbReference type="NCBIfam" id="TIGR01409">
    <property type="entry name" value="TAT_signal_seq"/>
    <property type="match status" value="1"/>
</dbReference>
<dbReference type="Proteomes" id="UP000315750">
    <property type="component" value="Chromosome"/>
</dbReference>
<sequence length="488" mass="54077">MSTGSTTRRHFLQASSAVGASLLLTGTRASGRVIGANDRVRMAIIGVNSRGKAHIDGFGRMKDVDLAYIVDADENVLAKTMSSVDKATGGNHNCKTETDIRKVLEDPSIDAISIATPNHWHSLMTIWGAQHGKHVYVEKPMSHDIAEGRVAVAAQEKYGVVIQHGTQRRSDAGIAGLHEALQDGRLPKVKIAYGYACKPRRGIGFKQPSTPPSNLHWDLWKGPAVIDEYHANLVPYNWHWFWPTGNGELNNQGTHQLDVARWALDPELTHPVRAMAIGGRFAWDDQGETPNTMYGIAEYPNGQYLMFNVRNWEHKNYKMEVTNEYYLEDGSLIVGEGRYKIRRPGSSEFEPLDLPRGKVTPGGNWRAFISAVKAGDPSMANGNVHDAHNACVVGHVINNSYRLGEEVPFDEKAVKFGDNADAAEHFLRLHEMLKKDGGLTHDANYTVGPWLQFDPETERFVGDHADEANVLVKDRNNTGFEVPSVENV</sequence>
<dbReference type="InterPro" id="IPR000683">
    <property type="entry name" value="Gfo/Idh/MocA-like_OxRdtase_N"/>
</dbReference>
<dbReference type="Pfam" id="PF01408">
    <property type="entry name" value="GFO_IDH_MocA"/>
    <property type="match status" value="1"/>
</dbReference>
<dbReference type="PROSITE" id="PS51318">
    <property type="entry name" value="TAT"/>
    <property type="match status" value="1"/>
</dbReference>
<protein>
    <submittedName>
        <fullName evidence="3">1,5-anhydro-D-fructose reductase</fullName>
        <ecNumber evidence="3">1.1.1.292</ecNumber>
    </submittedName>
</protein>
<reference evidence="3 4" key="1">
    <citation type="submission" date="2019-02" db="EMBL/GenBank/DDBJ databases">
        <title>Deep-cultivation of Planctomycetes and their phenomic and genomic characterization uncovers novel biology.</title>
        <authorList>
            <person name="Wiegand S."/>
            <person name="Jogler M."/>
            <person name="Boedeker C."/>
            <person name="Pinto D."/>
            <person name="Vollmers J."/>
            <person name="Rivas-Marin E."/>
            <person name="Kohn T."/>
            <person name="Peeters S.H."/>
            <person name="Heuer A."/>
            <person name="Rast P."/>
            <person name="Oberbeckmann S."/>
            <person name="Bunk B."/>
            <person name="Jeske O."/>
            <person name="Meyerdierks A."/>
            <person name="Storesund J.E."/>
            <person name="Kallscheuer N."/>
            <person name="Luecker S."/>
            <person name="Lage O.M."/>
            <person name="Pohl T."/>
            <person name="Merkel B.J."/>
            <person name="Hornburger P."/>
            <person name="Mueller R.-W."/>
            <person name="Bruemmer F."/>
            <person name="Labrenz M."/>
            <person name="Spormann A.M."/>
            <person name="Op den Camp H."/>
            <person name="Overmann J."/>
            <person name="Amann R."/>
            <person name="Jetten M.S.M."/>
            <person name="Mascher T."/>
            <person name="Medema M.H."/>
            <person name="Devos D.P."/>
            <person name="Kaster A.-K."/>
            <person name="Ovreas L."/>
            <person name="Rohde M."/>
            <person name="Galperin M.Y."/>
            <person name="Jogler C."/>
        </authorList>
    </citation>
    <scope>NUCLEOTIDE SEQUENCE [LARGE SCALE GENOMIC DNA]</scope>
    <source>
        <strain evidence="3 4">Pan181</strain>
    </source>
</reference>
<dbReference type="InterPro" id="IPR006311">
    <property type="entry name" value="TAT_signal"/>
</dbReference>
<dbReference type="EMBL" id="CP036278">
    <property type="protein sequence ID" value="QDU58077.1"/>
    <property type="molecule type" value="Genomic_DNA"/>
</dbReference>
<dbReference type="Pfam" id="PF22725">
    <property type="entry name" value="GFO_IDH_MocA_C3"/>
    <property type="match status" value="1"/>
</dbReference>
<dbReference type="SUPFAM" id="SSF55347">
    <property type="entry name" value="Glyceraldehyde-3-phosphate dehydrogenase-like, C-terminal domain"/>
    <property type="match status" value="1"/>
</dbReference>
<evidence type="ECO:0000259" key="2">
    <source>
        <dbReference type="Pfam" id="PF22725"/>
    </source>
</evidence>
<dbReference type="InterPro" id="IPR050463">
    <property type="entry name" value="Gfo/Idh/MocA_oxidrdct_glycsds"/>
</dbReference>
<dbReference type="EC" id="1.1.1.292" evidence="3"/>
<name>A0A518ATP0_9BACT</name>
<dbReference type="AlphaFoldDB" id="A0A518ATP0"/>
<keyword evidence="4" id="KW-1185">Reference proteome</keyword>
<dbReference type="PANTHER" id="PTHR43818:SF5">
    <property type="entry name" value="OXIDOREDUCTASE FAMILY PROTEIN"/>
    <property type="match status" value="1"/>
</dbReference>
<keyword evidence="3" id="KW-0560">Oxidoreductase</keyword>
<dbReference type="InterPro" id="IPR055170">
    <property type="entry name" value="GFO_IDH_MocA-like_dom"/>
</dbReference>
<accession>A0A518ATP0</accession>
<feature type="domain" description="GFO/IDH/MocA-like oxidoreductase" evidence="2">
    <location>
        <begin position="234"/>
        <end position="330"/>
    </location>
</feature>
<organism evidence="3 4">
    <name type="scientific">Aeoliella mucimassa</name>
    <dbReference type="NCBI Taxonomy" id="2527972"/>
    <lineage>
        <taxon>Bacteria</taxon>
        <taxon>Pseudomonadati</taxon>
        <taxon>Planctomycetota</taxon>
        <taxon>Planctomycetia</taxon>
        <taxon>Pirellulales</taxon>
        <taxon>Lacipirellulaceae</taxon>
        <taxon>Aeoliella</taxon>
    </lineage>
</organism>
<dbReference type="KEGG" id="amuc:Pan181_43030"/>
<evidence type="ECO:0000259" key="1">
    <source>
        <dbReference type="Pfam" id="PF01408"/>
    </source>
</evidence>
<feature type="domain" description="Gfo/Idh/MocA-like oxidoreductase N-terminal" evidence="1">
    <location>
        <begin position="40"/>
        <end position="165"/>
    </location>
</feature>
<dbReference type="PANTHER" id="PTHR43818">
    <property type="entry name" value="BCDNA.GH03377"/>
    <property type="match status" value="1"/>
</dbReference>
<dbReference type="RefSeq" id="WP_145249621.1">
    <property type="nucleotide sequence ID" value="NZ_CP036278.1"/>
</dbReference>
<dbReference type="Gene3D" id="3.30.360.10">
    <property type="entry name" value="Dihydrodipicolinate Reductase, domain 2"/>
    <property type="match status" value="1"/>
</dbReference>
<dbReference type="SUPFAM" id="SSF51735">
    <property type="entry name" value="NAD(P)-binding Rossmann-fold domains"/>
    <property type="match status" value="1"/>
</dbReference>
<dbReference type="OrthoDB" id="9788246at2"/>
<gene>
    <name evidence="3" type="primary">afr_3</name>
    <name evidence="3" type="ORF">Pan181_43030</name>
</gene>
<evidence type="ECO:0000313" key="4">
    <source>
        <dbReference type="Proteomes" id="UP000315750"/>
    </source>
</evidence>
<dbReference type="InterPro" id="IPR036291">
    <property type="entry name" value="NAD(P)-bd_dom_sf"/>
</dbReference>
<dbReference type="GO" id="GO:0033712">
    <property type="term" value="F:1,5-anhydro-D-fructose reductase (1,5-anhydro-D-mannitol-forming) activity"/>
    <property type="evidence" value="ECO:0007669"/>
    <property type="project" value="UniProtKB-EC"/>
</dbReference>
<dbReference type="InterPro" id="IPR019546">
    <property type="entry name" value="TAT_signal_bac_arc"/>
</dbReference>